<dbReference type="Proteomes" id="UP001153269">
    <property type="component" value="Unassembled WGS sequence"/>
</dbReference>
<reference evidence="1" key="1">
    <citation type="submission" date="2020-03" db="EMBL/GenBank/DDBJ databases">
        <authorList>
            <person name="Weist P."/>
        </authorList>
    </citation>
    <scope>NUCLEOTIDE SEQUENCE</scope>
</reference>
<evidence type="ECO:0000313" key="1">
    <source>
        <dbReference type="EMBL" id="CAB1457823.1"/>
    </source>
</evidence>
<dbReference type="AlphaFoldDB" id="A0A9N7VZ21"/>
<gene>
    <name evidence="1" type="ORF">PLEPLA_LOCUS45650</name>
</gene>
<name>A0A9N7VZ21_PLEPL</name>
<accession>A0A9N7VZ21</accession>
<comment type="caution">
    <text evidence="1">The sequence shown here is derived from an EMBL/GenBank/DDBJ whole genome shotgun (WGS) entry which is preliminary data.</text>
</comment>
<evidence type="ECO:0000313" key="2">
    <source>
        <dbReference type="Proteomes" id="UP001153269"/>
    </source>
</evidence>
<sequence>MPQCDPRILFSQRPPNFFWSPPPAPLTPPPGCFRRHFKPASGRGVCSHSLSASHHVPTLSGSVLRSAVGLNATVNVDALFHSPCGGWAIDGDDDALGVPPSPTDTFVLSLGCSWEPSVLLHRLTC</sequence>
<organism evidence="1 2">
    <name type="scientific">Pleuronectes platessa</name>
    <name type="common">European plaice</name>
    <dbReference type="NCBI Taxonomy" id="8262"/>
    <lineage>
        <taxon>Eukaryota</taxon>
        <taxon>Metazoa</taxon>
        <taxon>Chordata</taxon>
        <taxon>Craniata</taxon>
        <taxon>Vertebrata</taxon>
        <taxon>Euteleostomi</taxon>
        <taxon>Actinopterygii</taxon>
        <taxon>Neopterygii</taxon>
        <taxon>Teleostei</taxon>
        <taxon>Neoteleostei</taxon>
        <taxon>Acanthomorphata</taxon>
        <taxon>Carangaria</taxon>
        <taxon>Pleuronectiformes</taxon>
        <taxon>Pleuronectoidei</taxon>
        <taxon>Pleuronectidae</taxon>
        <taxon>Pleuronectes</taxon>
    </lineage>
</organism>
<proteinExistence type="predicted"/>
<protein>
    <submittedName>
        <fullName evidence="1">Uncharacterized protein</fullName>
    </submittedName>
</protein>
<keyword evidence="2" id="KW-1185">Reference proteome</keyword>
<dbReference type="EMBL" id="CADEAL010004358">
    <property type="protein sequence ID" value="CAB1457823.1"/>
    <property type="molecule type" value="Genomic_DNA"/>
</dbReference>